<dbReference type="FunCoup" id="A0A5J5FBB3">
    <property type="interactions" value="121"/>
</dbReference>
<evidence type="ECO:0000256" key="1">
    <source>
        <dbReference type="ARBA" id="ARBA00007870"/>
    </source>
</evidence>
<keyword evidence="3 6" id="KW-0521">NADP</keyword>
<dbReference type="NCBIfam" id="TIGR00745">
    <property type="entry name" value="apbA_panE"/>
    <property type="match status" value="1"/>
</dbReference>
<dbReference type="Pfam" id="PF02558">
    <property type="entry name" value="ApbA"/>
    <property type="match status" value="1"/>
</dbReference>
<dbReference type="EMBL" id="VXIS01000004">
    <property type="protein sequence ID" value="KAA8914615.1"/>
    <property type="molecule type" value="Genomic_DNA"/>
</dbReference>
<dbReference type="GO" id="GO:0005739">
    <property type="term" value="C:mitochondrion"/>
    <property type="evidence" value="ECO:0007669"/>
    <property type="project" value="TreeGrafter"/>
</dbReference>
<dbReference type="SUPFAM" id="SSF48179">
    <property type="entry name" value="6-phosphogluconate dehydrogenase C-terminal domain-like"/>
    <property type="match status" value="1"/>
</dbReference>
<dbReference type="PANTHER" id="PTHR43765:SF2">
    <property type="entry name" value="2-DEHYDROPANTOATE 2-REDUCTASE"/>
    <property type="match status" value="1"/>
</dbReference>
<protein>
    <recommendedName>
        <fullName evidence="2 6">2-dehydropantoate 2-reductase</fullName>
        <ecNumber evidence="2 6">1.1.1.169</ecNumber>
    </recommendedName>
    <alternativeName>
        <fullName evidence="5 6">Ketopantoate reductase</fullName>
    </alternativeName>
</protein>
<name>A0A5J5FBB3_9PEZI</name>
<comment type="function">
    <text evidence="6">Catalyzes the NADPH-dependent reduction of ketopantoate into pantoic acid.</text>
</comment>
<comment type="catalytic activity">
    <reaction evidence="6">
        <text>(R)-pantoate + NADP(+) = 2-dehydropantoate + NADPH + H(+)</text>
        <dbReference type="Rhea" id="RHEA:16233"/>
        <dbReference type="ChEBI" id="CHEBI:11561"/>
        <dbReference type="ChEBI" id="CHEBI:15378"/>
        <dbReference type="ChEBI" id="CHEBI:15980"/>
        <dbReference type="ChEBI" id="CHEBI:57783"/>
        <dbReference type="ChEBI" id="CHEBI:58349"/>
        <dbReference type="EC" id="1.1.1.169"/>
    </reaction>
</comment>
<dbReference type="InterPro" id="IPR050838">
    <property type="entry name" value="Ketopantoate_reductase"/>
</dbReference>
<evidence type="ECO:0000313" key="9">
    <source>
        <dbReference type="EMBL" id="KAA8914615.1"/>
    </source>
</evidence>
<dbReference type="InterPro" id="IPR036291">
    <property type="entry name" value="NAD(P)-bd_dom_sf"/>
</dbReference>
<comment type="similarity">
    <text evidence="1 6">Belongs to the ketopantoate reductase family.</text>
</comment>
<comment type="caution">
    <text evidence="9">The sequence shown here is derived from an EMBL/GenBank/DDBJ whole genome shotgun (WGS) entry which is preliminary data.</text>
</comment>
<accession>A0A5J5FBB3</accession>
<feature type="domain" description="Ketopantoate reductase N-terminal" evidence="7">
    <location>
        <begin position="14"/>
        <end position="175"/>
    </location>
</feature>
<evidence type="ECO:0000256" key="3">
    <source>
        <dbReference type="ARBA" id="ARBA00022857"/>
    </source>
</evidence>
<dbReference type="PANTHER" id="PTHR43765">
    <property type="entry name" value="2-DEHYDROPANTOATE 2-REDUCTASE-RELATED"/>
    <property type="match status" value="1"/>
</dbReference>
<dbReference type="Gene3D" id="3.40.50.720">
    <property type="entry name" value="NAD(P)-binding Rossmann-like Domain"/>
    <property type="match status" value="1"/>
</dbReference>
<reference evidence="9 10" key="1">
    <citation type="submission" date="2019-09" db="EMBL/GenBank/DDBJ databases">
        <title>Draft genome of the ectomycorrhizal ascomycete Sphaerosporella brunnea.</title>
        <authorList>
            <consortium name="DOE Joint Genome Institute"/>
            <person name="Benucci G.M."/>
            <person name="Marozzi G."/>
            <person name="Antonielli L."/>
            <person name="Sanchez S."/>
            <person name="Marco P."/>
            <person name="Wang X."/>
            <person name="Falini L.B."/>
            <person name="Barry K."/>
            <person name="Haridas S."/>
            <person name="Lipzen A."/>
            <person name="Labutti K."/>
            <person name="Grigoriev I.V."/>
            <person name="Murat C."/>
            <person name="Martin F."/>
            <person name="Albertini E."/>
            <person name="Donnini D."/>
            <person name="Bonito G."/>
        </authorList>
    </citation>
    <scope>NUCLEOTIDE SEQUENCE [LARGE SCALE GENOMIC DNA]</scope>
    <source>
        <strain evidence="9 10">Sb_GMNB300</strain>
    </source>
</reference>
<evidence type="ECO:0000256" key="5">
    <source>
        <dbReference type="ARBA" id="ARBA00032024"/>
    </source>
</evidence>
<dbReference type="InterPro" id="IPR013332">
    <property type="entry name" value="KPR_N"/>
</dbReference>
<dbReference type="InterPro" id="IPR013752">
    <property type="entry name" value="KPA_reductase"/>
</dbReference>
<proteinExistence type="inferred from homology"/>
<evidence type="ECO:0000256" key="4">
    <source>
        <dbReference type="ARBA" id="ARBA00023002"/>
    </source>
</evidence>
<dbReference type="SUPFAM" id="SSF51735">
    <property type="entry name" value="NAD(P)-binding Rossmann-fold domains"/>
    <property type="match status" value="1"/>
</dbReference>
<evidence type="ECO:0000259" key="8">
    <source>
        <dbReference type="Pfam" id="PF08546"/>
    </source>
</evidence>
<dbReference type="InterPro" id="IPR008927">
    <property type="entry name" value="6-PGluconate_DH-like_C_sf"/>
</dbReference>
<dbReference type="InterPro" id="IPR003710">
    <property type="entry name" value="ApbA"/>
</dbReference>
<evidence type="ECO:0000259" key="7">
    <source>
        <dbReference type="Pfam" id="PF02558"/>
    </source>
</evidence>
<gene>
    <name evidence="9" type="ORF">FN846DRAFT_477701</name>
</gene>
<dbReference type="EC" id="1.1.1.169" evidence="2 6"/>
<sequence>MYTMGVNKPIQKHIHILGVGNIGSFIAHTLRALRPSSPAITLLLRPAAQLQFRANDFKIVMHDAATGLSQQQAGFRVPMPDGPASSNIQNLIVATKGYQVREALSSVRSRLDEKSTVLLLQNGVAEFEKLFPVEEWGVEGRPRVLAGVVTHGVWSEDRFRITLAGRGETLIGAIDGVQGGLTSDQHAQREWLLKESWLSRTMERAGAKILAPRELLAAQIRKLAVNAAINALSAIYKVQNGVLFETPEAVEVMRAVVGEVAQVAAGLGLDGDFSEDALWEHVLQVGEKVKLNYSSMFQDLKAKRRTEVEEINGWVVEKGRELGVDTPLNEQLMKRVKALERQ</sequence>
<dbReference type="Pfam" id="PF08546">
    <property type="entry name" value="ApbA_C"/>
    <property type="match status" value="1"/>
</dbReference>
<dbReference type="OrthoDB" id="73846at2759"/>
<dbReference type="Gene3D" id="1.10.1040.10">
    <property type="entry name" value="N-(1-d-carboxylethyl)-l-norvaline Dehydrogenase, domain 2"/>
    <property type="match status" value="1"/>
</dbReference>
<keyword evidence="4 6" id="KW-0560">Oxidoreductase</keyword>
<dbReference type="AlphaFoldDB" id="A0A5J5FBB3"/>
<keyword evidence="10" id="KW-1185">Reference proteome</keyword>
<evidence type="ECO:0000256" key="2">
    <source>
        <dbReference type="ARBA" id="ARBA00013014"/>
    </source>
</evidence>
<dbReference type="GO" id="GO:0015940">
    <property type="term" value="P:pantothenate biosynthetic process"/>
    <property type="evidence" value="ECO:0007669"/>
    <property type="project" value="InterPro"/>
</dbReference>
<evidence type="ECO:0000313" key="10">
    <source>
        <dbReference type="Proteomes" id="UP000326924"/>
    </source>
</evidence>
<dbReference type="InterPro" id="IPR013328">
    <property type="entry name" value="6PGD_dom2"/>
</dbReference>
<organism evidence="9 10">
    <name type="scientific">Sphaerosporella brunnea</name>
    <dbReference type="NCBI Taxonomy" id="1250544"/>
    <lineage>
        <taxon>Eukaryota</taxon>
        <taxon>Fungi</taxon>
        <taxon>Dikarya</taxon>
        <taxon>Ascomycota</taxon>
        <taxon>Pezizomycotina</taxon>
        <taxon>Pezizomycetes</taxon>
        <taxon>Pezizales</taxon>
        <taxon>Pyronemataceae</taxon>
        <taxon>Sphaerosporella</taxon>
    </lineage>
</organism>
<feature type="domain" description="Ketopantoate reductase C-terminal" evidence="8">
    <location>
        <begin position="216"/>
        <end position="340"/>
    </location>
</feature>
<dbReference type="Proteomes" id="UP000326924">
    <property type="component" value="Unassembled WGS sequence"/>
</dbReference>
<dbReference type="GO" id="GO:0008677">
    <property type="term" value="F:2-dehydropantoate 2-reductase activity"/>
    <property type="evidence" value="ECO:0007669"/>
    <property type="project" value="UniProtKB-EC"/>
</dbReference>
<dbReference type="InParanoid" id="A0A5J5FBB3"/>
<evidence type="ECO:0000256" key="6">
    <source>
        <dbReference type="RuleBase" id="RU362068"/>
    </source>
</evidence>
<dbReference type="GO" id="GO:0050661">
    <property type="term" value="F:NADP binding"/>
    <property type="evidence" value="ECO:0007669"/>
    <property type="project" value="TreeGrafter"/>
</dbReference>